<evidence type="ECO:0000256" key="1">
    <source>
        <dbReference type="ARBA" id="ARBA00009670"/>
    </source>
</evidence>
<organism evidence="4 5">
    <name type="scientific">Dunaliella salina</name>
    <name type="common">Green alga</name>
    <name type="synonym">Protococcus salinus</name>
    <dbReference type="NCBI Taxonomy" id="3046"/>
    <lineage>
        <taxon>Eukaryota</taxon>
        <taxon>Viridiplantae</taxon>
        <taxon>Chlorophyta</taxon>
        <taxon>core chlorophytes</taxon>
        <taxon>Chlorophyceae</taxon>
        <taxon>CS clade</taxon>
        <taxon>Chlamydomonadales</taxon>
        <taxon>Dunaliellaceae</taxon>
        <taxon>Dunaliella</taxon>
    </lineage>
</organism>
<proteinExistence type="inferred from homology"/>
<dbReference type="PROSITE" id="PS50011">
    <property type="entry name" value="PROTEIN_KINASE_DOM"/>
    <property type="match status" value="1"/>
</dbReference>
<comment type="caution">
    <text evidence="4">The sequence shown here is derived from an EMBL/GenBank/DDBJ whole genome shotgun (WGS) entry which is preliminary data.</text>
</comment>
<evidence type="ECO:0000313" key="4">
    <source>
        <dbReference type="EMBL" id="KAF5827893.1"/>
    </source>
</evidence>
<dbReference type="Proteomes" id="UP000815325">
    <property type="component" value="Unassembled WGS sequence"/>
</dbReference>
<evidence type="ECO:0000313" key="5">
    <source>
        <dbReference type="Proteomes" id="UP000815325"/>
    </source>
</evidence>
<feature type="domain" description="Protein kinase" evidence="3">
    <location>
        <begin position="438"/>
        <end position="749"/>
    </location>
</feature>
<gene>
    <name evidence="4" type="ORF">DUNSADRAFT_18551</name>
</gene>
<evidence type="ECO:0000259" key="3">
    <source>
        <dbReference type="PROSITE" id="PS50011"/>
    </source>
</evidence>
<dbReference type="InterPro" id="IPR000719">
    <property type="entry name" value="Prot_kinase_dom"/>
</dbReference>
<dbReference type="Gene3D" id="1.10.510.10">
    <property type="entry name" value="Transferase(Phosphotransferase) domain 1"/>
    <property type="match status" value="1"/>
</dbReference>
<dbReference type="EMBL" id="MU070404">
    <property type="protein sequence ID" value="KAF5827893.1"/>
    <property type="molecule type" value="Genomic_DNA"/>
</dbReference>
<name>A0ABQ7FZX0_DUNSA</name>
<dbReference type="Pfam" id="PF03109">
    <property type="entry name" value="ABC1"/>
    <property type="match status" value="1"/>
</dbReference>
<accession>A0ABQ7FZX0</accession>
<dbReference type="CDD" id="cd05121">
    <property type="entry name" value="ABC1_ADCK3-like"/>
    <property type="match status" value="1"/>
</dbReference>
<dbReference type="InterPro" id="IPR004147">
    <property type="entry name" value="ABC1_dom"/>
</dbReference>
<dbReference type="PANTHER" id="PTHR10566:SF118">
    <property type="entry name" value="PROTEIN KINASE DOMAIN-CONTAINING PROTEIN"/>
    <property type="match status" value="1"/>
</dbReference>
<dbReference type="SUPFAM" id="SSF56112">
    <property type="entry name" value="Protein kinase-like (PK-like)"/>
    <property type="match status" value="1"/>
</dbReference>
<feature type="region of interest" description="Disordered" evidence="2">
    <location>
        <begin position="1"/>
        <end position="42"/>
    </location>
</feature>
<protein>
    <submittedName>
        <fullName evidence="4">ABC1 family-domain-containing protein</fullName>
    </submittedName>
</protein>
<reference evidence="4" key="1">
    <citation type="submission" date="2017-08" db="EMBL/GenBank/DDBJ databases">
        <authorList>
            <person name="Polle J.E."/>
            <person name="Barry K."/>
            <person name="Cushman J."/>
            <person name="Schmutz J."/>
            <person name="Tran D."/>
            <person name="Hathwaick L.T."/>
            <person name="Yim W.C."/>
            <person name="Jenkins J."/>
            <person name="Mckie-Krisberg Z.M."/>
            <person name="Prochnik S."/>
            <person name="Lindquist E."/>
            <person name="Dockter R.B."/>
            <person name="Adam C."/>
            <person name="Molina H."/>
            <person name="Bunkerborg J."/>
            <person name="Jin E."/>
            <person name="Buchheim M."/>
            <person name="Magnuson J."/>
        </authorList>
    </citation>
    <scope>NUCLEOTIDE SEQUENCE</scope>
    <source>
        <strain evidence="4">CCAP 19/18</strain>
    </source>
</reference>
<dbReference type="InterPro" id="IPR011009">
    <property type="entry name" value="Kinase-like_dom_sf"/>
</dbReference>
<dbReference type="InterPro" id="IPR050154">
    <property type="entry name" value="UbiB_kinase"/>
</dbReference>
<evidence type="ECO:0000256" key="2">
    <source>
        <dbReference type="SAM" id="MobiDB-lite"/>
    </source>
</evidence>
<comment type="similarity">
    <text evidence="1">Belongs to the protein kinase superfamily. ADCK protein kinase family.</text>
</comment>
<keyword evidence="5" id="KW-1185">Reference proteome</keyword>
<sequence length="749" mass="81354">MSHIARLGGRTAGAGALGASKSSPKWTQSPTRLNSGRRERRNQRLAVQSIGSDVASQWAGDITTSPTVQLIMEQASSHIDTHAASNIVSQLAGVLADAGGHLHLNHPLNDLEGAFQTVAGMQAPAEYAGAAAGSTANPEVLMSAATSMLQGGALSPEGLQGLGLWASEKLAVVQSIDPESYRTMHSVLESLLVGTQDAVSHQVAPELVASWTNALVLGVQQLVTSLHTPEAAGVSIEGLLAAQEAMQTALTQATAGSAGLVARGAAAGEMPAGLNGLLQIVLAMTAMVVASVPKNRNQEAKLAEMDAKGERLTVPRRYDLPALHAYFSRQPVLVLRRNSEVVSKLSTFVLAILADWKTGRWESNMPMRAKQLRRAAETLGPAYVKIAQMLSTRVDFMPPAYLDELAALQDNVKPFSTMEARQVLEDGIKRPVDSVFEWLSEEPIAAASLGQVYRGKMRYEWGGKEVAVKVQRPGALESVSLDIFIMRRAVTLFSQIPTMSDSWAEVMDDWATRFFMEMDYLAEAQNTMLFKKNLESLDGVTVATVYPELTSREVIVTEWIEGERLAETAAEDVHALCHALLNCYLIQLLETGILHADPHPGNLMRTPDGKVVILDFGLITEVTEEQQVALVEYIAHLTCEDWEAVSHDLVSLGFMPEGMPADAVQVVAPIMEKVRPGLLYPAALRSVHDEPVKALVKSSAFMVLVCNRASRKRKRWDTFCKNQALRKSGEATHVIWECFCIYFLYNLAA</sequence>
<feature type="compositionally biased region" description="Polar residues" evidence="2">
    <location>
        <begin position="24"/>
        <end position="34"/>
    </location>
</feature>
<dbReference type="PANTHER" id="PTHR10566">
    <property type="entry name" value="CHAPERONE-ACTIVITY OF BC1 COMPLEX CABC1 -RELATED"/>
    <property type="match status" value="1"/>
</dbReference>